<evidence type="ECO:0008006" key="3">
    <source>
        <dbReference type="Google" id="ProtNLM"/>
    </source>
</evidence>
<comment type="caution">
    <text evidence="1">The sequence shown here is derived from an EMBL/GenBank/DDBJ whole genome shotgun (WGS) entry which is preliminary data.</text>
</comment>
<keyword evidence="2" id="KW-1185">Reference proteome</keyword>
<reference evidence="1 2" key="1">
    <citation type="submission" date="2017-08" db="EMBL/GenBank/DDBJ databases">
        <title>Draft Genome Sequence of Loktanella cinnabarina Strain XM1, Isolated from Coastal Surface Water.</title>
        <authorList>
            <person name="Ma R."/>
            <person name="Wang J."/>
            <person name="Wang Q."/>
            <person name="Ma Z."/>
            <person name="Li J."/>
            <person name="Chen L."/>
        </authorList>
    </citation>
    <scope>NUCLEOTIDE SEQUENCE [LARGE SCALE GENOMIC DNA]</scope>
    <source>
        <strain evidence="1 2">XM1</strain>
    </source>
</reference>
<accession>A0A2G1MKQ5</accession>
<evidence type="ECO:0000313" key="2">
    <source>
        <dbReference type="Proteomes" id="UP000221860"/>
    </source>
</evidence>
<evidence type="ECO:0000313" key="1">
    <source>
        <dbReference type="EMBL" id="PHP29321.1"/>
    </source>
</evidence>
<dbReference type="OrthoDB" id="1429303at2"/>
<sequence length="199" mass="22363">MSDPRPAPAASARFDRILVLCTGRCGSTTLARACAHLENWSVAHESRSHLTGPARLDFPPRHIEIDNRLSWFLGRIARDIGDAAGYVHLRRDPEAVAQSFARRANQGILRAYRQDILTHTRWRQPKSSLIAQCRDHVDTVTANIEAFMATRQHRLTIHLEEIETGFDRLCDWIDARGDLDAARAELARRHNASTGDPAA</sequence>
<dbReference type="RefSeq" id="WP_099273782.1">
    <property type="nucleotide sequence ID" value="NZ_KZ304951.1"/>
</dbReference>
<dbReference type="InterPro" id="IPR027417">
    <property type="entry name" value="P-loop_NTPase"/>
</dbReference>
<organism evidence="1 2">
    <name type="scientific">Limimaricola cinnabarinus</name>
    <dbReference type="NCBI Taxonomy" id="1125964"/>
    <lineage>
        <taxon>Bacteria</taxon>
        <taxon>Pseudomonadati</taxon>
        <taxon>Pseudomonadota</taxon>
        <taxon>Alphaproteobacteria</taxon>
        <taxon>Rhodobacterales</taxon>
        <taxon>Paracoccaceae</taxon>
        <taxon>Limimaricola</taxon>
    </lineage>
</organism>
<dbReference type="Proteomes" id="UP000221860">
    <property type="component" value="Unassembled WGS sequence"/>
</dbReference>
<name>A0A2G1MKQ5_9RHOB</name>
<proteinExistence type="predicted"/>
<dbReference type="SUPFAM" id="SSF52540">
    <property type="entry name" value="P-loop containing nucleoside triphosphate hydrolases"/>
    <property type="match status" value="1"/>
</dbReference>
<dbReference type="Gene3D" id="3.40.50.300">
    <property type="entry name" value="P-loop containing nucleotide triphosphate hydrolases"/>
    <property type="match status" value="1"/>
</dbReference>
<dbReference type="EMBL" id="NQWH01000003">
    <property type="protein sequence ID" value="PHP29321.1"/>
    <property type="molecule type" value="Genomic_DNA"/>
</dbReference>
<gene>
    <name evidence="1" type="ORF">CJ301_02315</name>
</gene>
<dbReference type="AlphaFoldDB" id="A0A2G1MKQ5"/>
<protein>
    <recommendedName>
        <fullName evidence="3">Sulfotransferase family protein</fullName>
    </recommendedName>
</protein>